<name>A0AAE3JRU0_9FLAO</name>
<dbReference type="AlphaFoldDB" id="A0AAE3JRU0"/>
<evidence type="ECO:0000313" key="3">
    <source>
        <dbReference type="Proteomes" id="UP001200642"/>
    </source>
</evidence>
<dbReference type="InterPro" id="IPR027417">
    <property type="entry name" value="P-loop_NTPase"/>
</dbReference>
<dbReference type="RefSeq" id="WP_317901121.1">
    <property type="nucleotide sequence ID" value="NZ_JAIRBC010000005.1"/>
</dbReference>
<dbReference type="InterPro" id="IPR038727">
    <property type="entry name" value="NadR/Ttd14_AAA_dom"/>
</dbReference>
<dbReference type="SUPFAM" id="SSF52540">
    <property type="entry name" value="P-loop containing nucleoside triphosphate hydrolases"/>
    <property type="match status" value="1"/>
</dbReference>
<evidence type="ECO:0000313" key="2">
    <source>
        <dbReference type="EMBL" id="MCG2459977.1"/>
    </source>
</evidence>
<organism evidence="2 3">
    <name type="scientific">Cerina litoralis</name>
    <dbReference type="NCBI Taxonomy" id="2874477"/>
    <lineage>
        <taxon>Bacteria</taxon>
        <taxon>Pseudomonadati</taxon>
        <taxon>Bacteroidota</taxon>
        <taxon>Flavobacteriia</taxon>
        <taxon>Flavobacteriales</taxon>
        <taxon>Flavobacteriaceae</taxon>
        <taxon>Cerina</taxon>
    </lineage>
</organism>
<keyword evidence="2" id="KW-0067">ATP-binding</keyword>
<keyword evidence="3" id="KW-1185">Reference proteome</keyword>
<dbReference type="Pfam" id="PF13521">
    <property type="entry name" value="AAA_28"/>
    <property type="match status" value="1"/>
</dbReference>
<sequence length="182" mass="20842">MEPKKIVITGGPGSGKTSVVQKLQEEGFTCIHEISRSITLEARSQGIPQLFLSDPLLFSKRILEGRIAQFKSVSKTDGPYVFFDRGIPDVIAYMDCAGQPYDNSFTDACKNYTYDQVFLLPPWEEIYTADNERYEDFREALLLYGFLKRTYEKYGYKILEVPIGTITERVTFIVNHLKNNNV</sequence>
<gene>
    <name evidence="2" type="ORF">K8352_04405</name>
</gene>
<reference evidence="2" key="1">
    <citation type="submission" date="2023-02" db="EMBL/GenBank/DDBJ databases">
        <title>Genome of Flavobacteriaceae gen. nov. sp. strain F89.</title>
        <authorList>
            <person name="Wang Y."/>
        </authorList>
    </citation>
    <scope>NUCLEOTIDE SEQUENCE</scope>
    <source>
        <strain evidence="2">F89</strain>
    </source>
</reference>
<proteinExistence type="predicted"/>
<feature type="domain" description="NadR/Ttd14 AAA" evidence="1">
    <location>
        <begin position="5"/>
        <end position="169"/>
    </location>
</feature>
<protein>
    <submittedName>
        <fullName evidence="2">ATP-binding protein</fullName>
    </submittedName>
</protein>
<dbReference type="EMBL" id="JAIRBC010000005">
    <property type="protein sequence ID" value="MCG2459977.1"/>
    <property type="molecule type" value="Genomic_DNA"/>
</dbReference>
<dbReference type="Gene3D" id="3.40.50.300">
    <property type="entry name" value="P-loop containing nucleotide triphosphate hydrolases"/>
    <property type="match status" value="1"/>
</dbReference>
<dbReference type="GO" id="GO:0005524">
    <property type="term" value="F:ATP binding"/>
    <property type="evidence" value="ECO:0007669"/>
    <property type="project" value="UniProtKB-KW"/>
</dbReference>
<comment type="caution">
    <text evidence="2">The sequence shown here is derived from an EMBL/GenBank/DDBJ whole genome shotgun (WGS) entry which is preliminary data.</text>
</comment>
<keyword evidence="2" id="KW-0547">Nucleotide-binding</keyword>
<evidence type="ECO:0000259" key="1">
    <source>
        <dbReference type="Pfam" id="PF13521"/>
    </source>
</evidence>
<dbReference type="Proteomes" id="UP001200642">
    <property type="component" value="Unassembled WGS sequence"/>
</dbReference>
<accession>A0AAE3JRU0</accession>